<dbReference type="Gene3D" id="3.90.79.10">
    <property type="entry name" value="Nucleoside Triphosphate Pyrophosphohydrolase"/>
    <property type="match status" value="1"/>
</dbReference>
<feature type="domain" description="Nudix hydrolase" evidence="2">
    <location>
        <begin position="1"/>
        <end position="136"/>
    </location>
</feature>
<keyword evidence="1" id="KW-0378">Hydrolase</keyword>
<dbReference type="Proteomes" id="UP000229385">
    <property type="component" value="Unassembled WGS sequence"/>
</dbReference>
<dbReference type="EMBL" id="PFWU01000001">
    <property type="protein sequence ID" value="PJA46431.1"/>
    <property type="molecule type" value="Genomic_DNA"/>
</dbReference>
<name>A0A2M7XEY6_9BACT</name>
<sequence>MPNYEKFMISQVGVWVKDGKVLILEDASKPGLYVIPGGRIDEQEEAEVAFARELKEEIGMDVFEKGEHLMTYPWYAGERKVPYCAVAYRITSDHADIQLSFEHLQYKWITQEEINDYNYIWPCTAEMLRKGFERKEI</sequence>
<dbReference type="GO" id="GO:0016787">
    <property type="term" value="F:hydrolase activity"/>
    <property type="evidence" value="ECO:0007669"/>
    <property type="project" value="UniProtKB-KW"/>
</dbReference>
<dbReference type="AlphaFoldDB" id="A0A2M7XEY6"/>
<protein>
    <recommendedName>
        <fullName evidence="2">Nudix hydrolase domain-containing protein</fullName>
    </recommendedName>
</protein>
<dbReference type="PANTHER" id="PTHR43736:SF1">
    <property type="entry name" value="DIHYDRONEOPTERIN TRIPHOSPHATE DIPHOSPHATASE"/>
    <property type="match status" value="1"/>
</dbReference>
<evidence type="ECO:0000259" key="2">
    <source>
        <dbReference type="PROSITE" id="PS51462"/>
    </source>
</evidence>
<gene>
    <name evidence="3" type="ORF">CO174_00250</name>
</gene>
<proteinExistence type="predicted"/>
<dbReference type="Pfam" id="PF00293">
    <property type="entry name" value="NUDIX"/>
    <property type="match status" value="1"/>
</dbReference>
<evidence type="ECO:0000313" key="4">
    <source>
        <dbReference type="Proteomes" id="UP000229385"/>
    </source>
</evidence>
<dbReference type="SUPFAM" id="SSF55811">
    <property type="entry name" value="Nudix"/>
    <property type="match status" value="1"/>
</dbReference>
<dbReference type="PROSITE" id="PS00893">
    <property type="entry name" value="NUDIX_BOX"/>
    <property type="match status" value="1"/>
</dbReference>
<dbReference type="InterPro" id="IPR020084">
    <property type="entry name" value="NUDIX_hydrolase_CS"/>
</dbReference>
<evidence type="ECO:0000313" key="3">
    <source>
        <dbReference type="EMBL" id="PJA46431.1"/>
    </source>
</evidence>
<accession>A0A2M7XEY6</accession>
<organism evidence="3 4">
    <name type="scientific">Candidatus Uhrbacteria bacterium CG_4_9_14_3_um_filter_50_9</name>
    <dbReference type="NCBI Taxonomy" id="1975035"/>
    <lineage>
        <taxon>Bacteria</taxon>
        <taxon>Candidatus Uhriibacteriota</taxon>
    </lineage>
</organism>
<comment type="caution">
    <text evidence="3">The sequence shown here is derived from an EMBL/GenBank/DDBJ whole genome shotgun (WGS) entry which is preliminary data.</text>
</comment>
<dbReference type="PANTHER" id="PTHR43736">
    <property type="entry name" value="ADP-RIBOSE PYROPHOSPHATASE"/>
    <property type="match status" value="1"/>
</dbReference>
<dbReference type="InterPro" id="IPR000086">
    <property type="entry name" value="NUDIX_hydrolase_dom"/>
</dbReference>
<evidence type="ECO:0000256" key="1">
    <source>
        <dbReference type="ARBA" id="ARBA00022801"/>
    </source>
</evidence>
<dbReference type="PROSITE" id="PS51462">
    <property type="entry name" value="NUDIX"/>
    <property type="match status" value="1"/>
</dbReference>
<reference evidence="4" key="1">
    <citation type="submission" date="2017-09" db="EMBL/GenBank/DDBJ databases">
        <title>Depth-based differentiation of microbial function through sediment-hosted aquifers and enrichment of novel symbionts in the deep terrestrial subsurface.</title>
        <authorList>
            <person name="Probst A.J."/>
            <person name="Ladd B."/>
            <person name="Jarett J.K."/>
            <person name="Geller-Mcgrath D.E."/>
            <person name="Sieber C.M.K."/>
            <person name="Emerson J.B."/>
            <person name="Anantharaman K."/>
            <person name="Thomas B.C."/>
            <person name="Malmstrom R."/>
            <person name="Stieglmeier M."/>
            <person name="Klingl A."/>
            <person name="Woyke T."/>
            <person name="Ryan C.M."/>
            <person name="Banfield J.F."/>
        </authorList>
    </citation>
    <scope>NUCLEOTIDE SEQUENCE [LARGE SCALE GENOMIC DNA]</scope>
</reference>
<dbReference type="InterPro" id="IPR015797">
    <property type="entry name" value="NUDIX_hydrolase-like_dom_sf"/>
</dbReference>